<feature type="region of interest" description="Disordered" evidence="1">
    <location>
        <begin position="29"/>
        <end position="53"/>
    </location>
</feature>
<protein>
    <submittedName>
        <fullName evidence="2">Uncharacterized protein</fullName>
    </submittedName>
</protein>
<dbReference type="Proteomes" id="UP001153555">
    <property type="component" value="Unassembled WGS sequence"/>
</dbReference>
<dbReference type="AlphaFoldDB" id="A0A9N7MN38"/>
<feature type="non-terminal residue" evidence="2">
    <location>
        <position position="1"/>
    </location>
</feature>
<sequence>IFIDLTLGEEITHGTIPASSVIDLTLDSTIQPSTEKRKRGRPRKTTGQSLVVS</sequence>
<name>A0A9N7MN38_STRHE</name>
<evidence type="ECO:0000256" key="1">
    <source>
        <dbReference type="SAM" id="MobiDB-lite"/>
    </source>
</evidence>
<keyword evidence="3" id="KW-1185">Reference proteome</keyword>
<comment type="caution">
    <text evidence="2">The sequence shown here is derived from an EMBL/GenBank/DDBJ whole genome shotgun (WGS) entry which is preliminary data.</text>
</comment>
<proteinExistence type="predicted"/>
<feature type="non-terminal residue" evidence="2">
    <location>
        <position position="53"/>
    </location>
</feature>
<evidence type="ECO:0000313" key="2">
    <source>
        <dbReference type="EMBL" id="CAA0811508.1"/>
    </source>
</evidence>
<gene>
    <name evidence="2" type="ORF">SHERM_12565</name>
</gene>
<evidence type="ECO:0000313" key="3">
    <source>
        <dbReference type="Proteomes" id="UP001153555"/>
    </source>
</evidence>
<organism evidence="2 3">
    <name type="scientific">Striga hermonthica</name>
    <name type="common">Purple witchweed</name>
    <name type="synonym">Buchnera hermonthica</name>
    <dbReference type="NCBI Taxonomy" id="68872"/>
    <lineage>
        <taxon>Eukaryota</taxon>
        <taxon>Viridiplantae</taxon>
        <taxon>Streptophyta</taxon>
        <taxon>Embryophyta</taxon>
        <taxon>Tracheophyta</taxon>
        <taxon>Spermatophyta</taxon>
        <taxon>Magnoliopsida</taxon>
        <taxon>eudicotyledons</taxon>
        <taxon>Gunneridae</taxon>
        <taxon>Pentapetalae</taxon>
        <taxon>asterids</taxon>
        <taxon>lamiids</taxon>
        <taxon>Lamiales</taxon>
        <taxon>Orobanchaceae</taxon>
        <taxon>Buchnereae</taxon>
        <taxon>Striga</taxon>
    </lineage>
</organism>
<reference evidence="2" key="1">
    <citation type="submission" date="2019-12" db="EMBL/GenBank/DDBJ databases">
        <authorList>
            <person name="Scholes J."/>
        </authorList>
    </citation>
    <scope>NUCLEOTIDE SEQUENCE</scope>
</reference>
<dbReference type="EMBL" id="CACSLK010008833">
    <property type="protein sequence ID" value="CAA0811508.1"/>
    <property type="molecule type" value="Genomic_DNA"/>
</dbReference>
<accession>A0A9N7MN38</accession>